<dbReference type="GO" id="GO:0008289">
    <property type="term" value="F:lipid binding"/>
    <property type="evidence" value="ECO:0007669"/>
    <property type="project" value="InterPro"/>
</dbReference>
<name>A0A9Q0LI08_ANAIG</name>
<gene>
    <name evidence="9" type="ORF">M0811_10202</name>
</gene>
<dbReference type="FunFam" id="3.15.10.10:FF:000001">
    <property type="entry name" value="phospholipid transfer protein-like"/>
    <property type="match status" value="1"/>
</dbReference>
<feature type="domain" description="Lipid-binding serum glycoprotein C-terminal" evidence="8">
    <location>
        <begin position="266"/>
        <end position="466"/>
    </location>
</feature>
<dbReference type="InterPro" id="IPR030675">
    <property type="entry name" value="BPI/LBP"/>
</dbReference>
<evidence type="ECO:0000256" key="4">
    <source>
        <dbReference type="ARBA" id="ARBA00023157"/>
    </source>
</evidence>
<dbReference type="OMA" id="WKARKRF"/>
<evidence type="ECO:0000256" key="3">
    <source>
        <dbReference type="ARBA" id="ARBA00022525"/>
    </source>
</evidence>
<dbReference type="SMART" id="SM00328">
    <property type="entry name" value="BPI1"/>
    <property type="match status" value="1"/>
</dbReference>
<dbReference type="GO" id="GO:0005615">
    <property type="term" value="C:extracellular space"/>
    <property type="evidence" value="ECO:0007669"/>
    <property type="project" value="InterPro"/>
</dbReference>
<feature type="chain" id="PRO_5040512993" evidence="6">
    <location>
        <begin position="20"/>
        <end position="484"/>
    </location>
</feature>
<evidence type="ECO:0000259" key="7">
    <source>
        <dbReference type="SMART" id="SM00328"/>
    </source>
</evidence>
<keyword evidence="3" id="KW-0964">Secreted</keyword>
<keyword evidence="5" id="KW-0325">Glycoprotein</keyword>
<dbReference type="InterPro" id="IPR017943">
    <property type="entry name" value="Bactericidal_perm-incr_a/b_dom"/>
</dbReference>
<comment type="caution">
    <text evidence="9">The sequence shown here is derived from an EMBL/GenBank/DDBJ whole genome shotgun (WGS) entry which is preliminary data.</text>
</comment>
<sequence>MQKLILLIILIGIITTEEASLPGFKISLTKPLFDEAIKILVPLAIKDLQNMNIPDIDGDFDSPIGKIEYQFTSIKLNSISLSNAKLSLVSGGISISISGGSASLSANWHWKEKSWPHVSDSGSVDIDTSSVSASVSLAIGSDSNGRPTIVTSSISLDLGSLNVHFHGGDSWLYNLFSGEISDKIKSSVESEVNSKVKPMIDQAAEKFLSTVPLVEPIDSNVEIDYRLVSTPEIEAGKDIMCPLKGEFYYIPHPHEYPIAPVTMPSTINTEMGQFFISEFVFNSLAFSYYQTGMLSATVTPQNVPSWFPFKLNTTAWKDLIPQLFNTYPGQTMNASIGVNSAPVCSISSSGILLQIDGFLRVNVIQSSKMAFILNLFANAQISMNISDAKIYGNFNNLTTKMTLNASTIGQFSLDSLDQILDLMTQNVLVPLLNELFQKGYPLPVVDGAQLVEPHFYFYDKYMAITSDFKYTPSNNKIQQNWNWN</sequence>
<dbReference type="InterPro" id="IPR001124">
    <property type="entry name" value="Lipid-bd_serum_glycop_C"/>
</dbReference>
<evidence type="ECO:0000313" key="10">
    <source>
        <dbReference type="Proteomes" id="UP001149090"/>
    </source>
</evidence>
<dbReference type="PANTHER" id="PTHR10504:SF131">
    <property type="entry name" value="BPI2 DOMAIN-CONTAINING PROTEIN"/>
    <property type="match status" value="1"/>
</dbReference>
<dbReference type="Gene3D" id="3.15.20.10">
    <property type="entry name" value="Bactericidal permeability-increasing protein, domain 2"/>
    <property type="match status" value="1"/>
</dbReference>
<keyword evidence="10" id="KW-1185">Reference proteome</keyword>
<dbReference type="OrthoDB" id="10255543at2759"/>
<dbReference type="SMART" id="SM00329">
    <property type="entry name" value="BPI2"/>
    <property type="match status" value="1"/>
</dbReference>
<feature type="domain" description="Lipid-binding serum glycoprotein N-terminal" evidence="7">
    <location>
        <begin position="28"/>
        <end position="252"/>
    </location>
</feature>
<dbReference type="AlphaFoldDB" id="A0A9Q0LI08"/>
<comment type="subcellular location">
    <subcellularLocation>
        <location evidence="1">Secreted</location>
    </subcellularLocation>
</comment>
<dbReference type="SUPFAM" id="SSF55394">
    <property type="entry name" value="Bactericidal permeability-increasing protein, BPI"/>
    <property type="match status" value="2"/>
</dbReference>
<reference evidence="9" key="1">
    <citation type="submission" date="2022-10" db="EMBL/GenBank/DDBJ databases">
        <title>Novel sulphate-reducing endosymbionts in the free-living metamonad Anaeramoeba.</title>
        <authorList>
            <person name="Jerlstrom-Hultqvist J."/>
            <person name="Cepicka I."/>
            <person name="Gallot-Lavallee L."/>
            <person name="Salas-Leiva D."/>
            <person name="Curtis B.A."/>
            <person name="Zahonova K."/>
            <person name="Pipaliya S."/>
            <person name="Dacks J."/>
            <person name="Roger A.J."/>
        </authorList>
    </citation>
    <scope>NUCLEOTIDE SEQUENCE</scope>
    <source>
        <strain evidence="9">BMAN</strain>
    </source>
</reference>
<proteinExistence type="inferred from homology"/>
<dbReference type="PANTHER" id="PTHR10504">
    <property type="entry name" value="BACTERICIDAL PERMEABILITY-INCREASING BPI PROTEIN-RELATED"/>
    <property type="match status" value="1"/>
</dbReference>
<dbReference type="Pfam" id="PF02886">
    <property type="entry name" value="LBP_BPI_CETP_C"/>
    <property type="match status" value="1"/>
</dbReference>
<evidence type="ECO:0000256" key="1">
    <source>
        <dbReference type="ARBA" id="ARBA00004613"/>
    </source>
</evidence>
<keyword evidence="4" id="KW-1015">Disulfide bond</keyword>
<dbReference type="Proteomes" id="UP001149090">
    <property type="component" value="Unassembled WGS sequence"/>
</dbReference>
<dbReference type="EMBL" id="JAPDFW010000087">
    <property type="protein sequence ID" value="KAJ5071570.1"/>
    <property type="molecule type" value="Genomic_DNA"/>
</dbReference>
<feature type="signal peptide" evidence="6">
    <location>
        <begin position="1"/>
        <end position="19"/>
    </location>
</feature>
<evidence type="ECO:0000313" key="9">
    <source>
        <dbReference type="EMBL" id="KAJ5071570.1"/>
    </source>
</evidence>
<dbReference type="InterPro" id="IPR032942">
    <property type="entry name" value="BPI/LBP/Plunc"/>
</dbReference>
<evidence type="ECO:0000256" key="2">
    <source>
        <dbReference type="ARBA" id="ARBA00007292"/>
    </source>
</evidence>
<dbReference type="Pfam" id="PF01273">
    <property type="entry name" value="LBP_BPI_CETP"/>
    <property type="match status" value="1"/>
</dbReference>
<evidence type="ECO:0000256" key="5">
    <source>
        <dbReference type="ARBA" id="ARBA00023180"/>
    </source>
</evidence>
<dbReference type="PIRSF" id="PIRSF002417">
    <property type="entry name" value="Lipid_binding_protein"/>
    <property type="match status" value="1"/>
</dbReference>
<protein>
    <submittedName>
        <fullName evidence="9">Bactericidal permeability-increasing bpi protein-related</fullName>
    </submittedName>
</protein>
<comment type="similarity">
    <text evidence="2">Belongs to the BPI/LBP/Plunc superfamily. BPI/LBP family.</text>
</comment>
<keyword evidence="6" id="KW-0732">Signal</keyword>
<organism evidence="9 10">
    <name type="scientific">Anaeramoeba ignava</name>
    <name type="common">Anaerobic marine amoeba</name>
    <dbReference type="NCBI Taxonomy" id="1746090"/>
    <lineage>
        <taxon>Eukaryota</taxon>
        <taxon>Metamonada</taxon>
        <taxon>Anaeramoebidae</taxon>
        <taxon>Anaeramoeba</taxon>
    </lineage>
</organism>
<dbReference type="InterPro" id="IPR017942">
    <property type="entry name" value="Lipid-bd_serum_glycop_N"/>
</dbReference>
<evidence type="ECO:0000256" key="6">
    <source>
        <dbReference type="SAM" id="SignalP"/>
    </source>
</evidence>
<dbReference type="Gene3D" id="3.15.10.10">
    <property type="entry name" value="Bactericidal permeability-increasing protein, domain 1"/>
    <property type="match status" value="1"/>
</dbReference>
<evidence type="ECO:0000259" key="8">
    <source>
        <dbReference type="SMART" id="SM00329"/>
    </source>
</evidence>
<accession>A0A9Q0LI08</accession>